<protein>
    <submittedName>
        <fullName evidence="2">Glycosyltransferase involved in cell wall bisynthesis</fullName>
    </submittedName>
</protein>
<dbReference type="PANTHER" id="PTHR43685">
    <property type="entry name" value="GLYCOSYLTRANSFERASE"/>
    <property type="match status" value="1"/>
</dbReference>
<dbReference type="Pfam" id="PF00535">
    <property type="entry name" value="Glycos_transf_2"/>
    <property type="match status" value="1"/>
</dbReference>
<dbReference type="InterPro" id="IPR050834">
    <property type="entry name" value="Glycosyltransf_2"/>
</dbReference>
<dbReference type="OrthoDB" id="5291101at2"/>
<organism evidence="2 3">
    <name type="scientific">Desulfofustis glycolicus DSM 9705</name>
    <dbReference type="NCBI Taxonomy" id="1121409"/>
    <lineage>
        <taxon>Bacteria</taxon>
        <taxon>Pseudomonadati</taxon>
        <taxon>Thermodesulfobacteriota</taxon>
        <taxon>Desulfobulbia</taxon>
        <taxon>Desulfobulbales</taxon>
        <taxon>Desulfocapsaceae</taxon>
        <taxon>Desulfofustis</taxon>
    </lineage>
</organism>
<dbReference type="GO" id="GO:0016740">
    <property type="term" value="F:transferase activity"/>
    <property type="evidence" value="ECO:0007669"/>
    <property type="project" value="UniProtKB-KW"/>
</dbReference>
<dbReference type="PANTHER" id="PTHR43685:SF11">
    <property type="entry name" value="GLYCOSYLTRANSFERASE TAGX-RELATED"/>
    <property type="match status" value="1"/>
</dbReference>
<dbReference type="Proteomes" id="UP000184139">
    <property type="component" value="Unassembled WGS sequence"/>
</dbReference>
<evidence type="ECO:0000313" key="3">
    <source>
        <dbReference type="Proteomes" id="UP000184139"/>
    </source>
</evidence>
<keyword evidence="3" id="KW-1185">Reference proteome</keyword>
<dbReference type="STRING" id="1121409.SAMN02745124_04378"/>
<dbReference type="InterPro" id="IPR029044">
    <property type="entry name" value="Nucleotide-diphossugar_trans"/>
</dbReference>
<dbReference type="InterPro" id="IPR001173">
    <property type="entry name" value="Glyco_trans_2-like"/>
</dbReference>
<accession>A0A1M5YSF5</accession>
<sequence>MTGTTPSKPMISVIMATYNMGQYVCQAVDSVLDQDYGNLEVIVVDDGSIDDTPLKLKRYASDSRVKLIHQENAGQTTAKNRGLQEAQGEYVGFCDADNFWFPSKLSRQLPLFDNRDKLAVVYGDLQLIDAAGNKMATPAVKRYSGRITGQLLCDNFVSFNTSLTPRRVVEEVGGFDESLRMGIDYDLWLRISVSYEFQYIPEPLVGYRIWGGQMSNRTGERFENSFRMMNNFLARYPRSVTPAEVRRGWAHTYVSRGRWKASEKRYGDALLDYFRAFKYRFYDRRLWKSLIKLGVGSK</sequence>
<reference evidence="2 3" key="1">
    <citation type="submission" date="2016-11" db="EMBL/GenBank/DDBJ databases">
        <authorList>
            <person name="Jaros S."/>
            <person name="Januszkiewicz K."/>
            <person name="Wedrychowicz H."/>
        </authorList>
    </citation>
    <scope>NUCLEOTIDE SEQUENCE [LARGE SCALE GENOMIC DNA]</scope>
    <source>
        <strain evidence="2 3">DSM 9705</strain>
    </source>
</reference>
<dbReference type="Gene3D" id="3.90.550.10">
    <property type="entry name" value="Spore Coat Polysaccharide Biosynthesis Protein SpsA, Chain A"/>
    <property type="match status" value="1"/>
</dbReference>
<dbReference type="SUPFAM" id="SSF53448">
    <property type="entry name" value="Nucleotide-diphospho-sugar transferases"/>
    <property type="match status" value="1"/>
</dbReference>
<dbReference type="AlphaFoldDB" id="A0A1M5YSF5"/>
<keyword evidence="2" id="KW-0808">Transferase</keyword>
<gene>
    <name evidence="2" type="ORF">SAMN02745124_04378</name>
</gene>
<evidence type="ECO:0000259" key="1">
    <source>
        <dbReference type="Pfam" id="PF00535"/>
    </source>
</evidence>
<dbReference type="EMBL" id="FQXS01000053">
    <property type="protein sequence ID" value="SHI14738.1"/>
    <property type="molecule type" value="Genomic_DNA"/>
</dbReference>
<dbReference type="RefSeq" id="WP_084540846.1">
    <property type="nucleotide sequence ID" value="NZ_FQXS01000053.1"/>
</dbReference>
<proteinExistence type="predicted"/>
<evidence type="ECO:0000313" key="2">
    <source>
        <dbReference type="EMBL" id="SHI14738.1"/>
    </source>
</evidence>
<name>A0A1M5YSF5_9BACT</name>
<feature type="domain" description="Glycosyltransferase 2-like" evidence="1">
    <location>
        <begin position="12"/>
        <end position="121"/>
    </location>
</feature>